<dbReference type="EMBL" id="BSXS01005666">
    <property type="protein sequence ID" value="GME84665.1"/>
    <property type="molecule type" value="Genomic_DNA"/>
</dbReference>
<evidence type="ECO:0000313" key="1">
    <source>
        <dbReference type="EMBL" id="GME84665.1"/>
    </source>
</evidence>
<accession>A0ACB5TB76</accession>
<comment type="caution">
    <text evidence="1">The sequence shown here is derived from an EMBL/GenBank/DDBJ whole genome shotgun (WGS) entry which is preliminary data.</text>
</comment>
<name>A0ACB5TB76_AMBMO</name>
<gene>
    <name evidence="1" type="ORF">Amon02_000700300</name>
</gene>
<reference evidence="1" key="1">
    <citation type="submission" date="2023-04" db="EMBL/GenBank/DDBJ databases">
        <title>Ambrosiozyma monospora NBRC 10751.</title>
        <authorList>
            <person name="Ichikawa N."/>
            <person name="Sato H."/>
            <person name="Tonouchi N."/>
        </authorList>
    </citation>
    <scope>NUCLEOTIDE SEQUENCE</scope>
    <source>
        <strain evidence="1">NBRC 10751</strain>
    </source>
</reference>
<organism evidence="1 2">
    <name type="scientific">Ambrosiozyma monospora</name>
    <name type="common">Yeast</name>
    <name type="synonym">Endomycopsis monosporus</name>
    <dbReference type="NCBI Taxonomy" id="43982"/>
    <lineage>
        <taxon>Eukaryota</taxon>
        <taxon>Fungi</taxon>
        <taxon>Dikarya</taxon>
        <taxon>Ascomycota</taxon>
        <taxon>Saccharomycotina</taxon>
        <taxon>Pichiomycetes</taxon>
        <taxon>Pichiales</taxon>
        <taxon>Pichiaceae</taxon>
        <taxon>Ambrosiozyma</taxon>
    </lineage>
</organism>
<dbReference type="Proteomes" id="UP001165064">
    <property type="component" value="Unassembled WGS sequence"/>
</dbReference>
<protein>
    <submittedName>
        <fullName evidence="1">Unnamed protein product</fullName>
    </submittedName>
</protein>
<keyword evidence="2" id="KW-1185">Reference proteome</keyword>
<sequence>MNSIVSEYLVFDKFRSIICEKYSREELTKLSNMELSISPELKLGLKQFVSDTFWRSCQVNWSMLLSLQGV</sequence>
<evidence type="ECO:0000313" key="2">
    <source>
        <dbReference type="Proteomes" id="UP001165064"/>
    </source>
</evidence>
<proteinExistence type="predicted"/>